<dbReference type="EMBL" id="BK015346">
    <property type="protein sequence ID" value="DAE02490.1"/>
    <property type="molecule type" value="Genomic_DNA"/>
</dbReference>
<accession>A0A8S5P657</accession>
<evidence type="ECO:0000313" key="1">
    <source>
        <dbReference type="EMBL" id="DAE02490.1"/>
    </source>
</evidence>
<proteinExistence type="predicted"/>
<reference evidence="1" key="1">
    <citation type="journal article" date="2021" name="Proc. Natl. Acad. Sci. U.S.A.">
        <title>A Catalog of Tens of Thousands of Viruses from Human Metagenomes Reveals Hidden Associations with Chronic Diseases.</title>
        <authorList>
            <person name="Tisza M.J."/>
            <person name="Buck C.B."/>
        </authorList>
    </citation>
    <scope>NUCLEOTIDE SEQUENCE</scope>
    <source>
        <strain evidence="1">CtsUY14</strain>
    </source>
</reference>
<name>A0A8S5P657_9CAUD</name>
<sequence>MLLGRLPINLLLSPLLVTDRIYSATRTSILILQFHCQVIFAVQTVYSPLSIGG</sequence>
<protein>
    <submittedName>
        <fullName evidence="1">Uncharacterized protein</fullName>
    </submittedName>
</protein>
<organism evidence="1">
    <name type="scientific">Siphoviridae sp. ctsUY14</name>
    <dbReference type="NCBI Taxonomy" id="2825693"/>
    <lineage>
        <taxon>Viruses</taxon>
        <taxon>Duplodnaviria</taxon>
        <taxon>Heunggongvirae</taxon>
        <taxon>Uroviricota</taxon>
        <taxon>Caudoviricetes</taxon>
    </lineage>
</organism>